<evidence type="ECO:0000313" key="2">
    <source>
        <dbReference type="EMBL" id="ABG95597.1"/>
    </source>
</evidence>
<reference evidence="3" key="1">
    <citation type="journal article" date="2006" name="Proc. Natl. Acad. Sci. U.S.A.">
        <title>The complete genome of Rhodococcus sp. RHA1 provides insights into a catabolic powerhouse.</title>
        <authorList>
            <person name="McLeod M.P."/>
            <person name="Warren R.L."/>
            <person name="Hsiao W.W.L."/>
            <person name="Araki N."/>
            <person name="Myhre M."/>
            <person name="Fernandes C."/>
            <person name="Miyazawa D."/>
            <person name="Wong W."/>
            <person name="Lillquist A.L."/>
            <person name="Wang D."/>
            <person name="Dosanjh M."/>
            <person name="Hara H."/>
            <person name="Petrescu A."/>
            <person name="Morin R.D."/>
            <person name="Yang G."/>
            <person name="Stott J.M."/>
            <person name="Schein J.E."/>
            <person name="Shin H."/>
            <person name="Smailus D."/>
            <person name="Siddiqui A.S."/>
            <person name="Marra M.A."/>
            <person name="Jones S.J.M."/>
            <person name="Holt R."/>
            <person name="Brinkman F.S.L."/>
            <person name="Miyauchi K."/>
            <person name="Fukuda M."/>
            <person name="Davies J.E."/>
            <person name="Mohn W.W."/>
            <person name="Eltis L.D."/>
        </authorList>
    </citation>
    <scope>NUCLEOTIDE SEQUENCE [LARGE SCALE GENOMIC DNA]</scope>
    <source>
        <strain evidence="3">RHA1</strain>
    </source>
</reference>
<organism evidence="2 3">
    <name type="scientific">Rhodococcus jostii (strain RHA1)</name>
    <dbReference type="NCBI Taxonomy" id="101510"/>
    <lineage>
        <taxon>Bacteria</taxon>
        <taxon>Bacillati</taxon>
        <taxon>Actinomycetota</taxon>
        <taxon>Actinomycetes</taxon>
        <taxon>Mycobacteriales</taxon>
        <taxon>Nocardiaceae</taxon>
        <taxon>Rhodococcus</taxon>
    </lineage>
</organism>
<evidence type="ECO:0000256" key="1">
    <source>
        <dbReference type="SAM" id="MobiDB-lite"/>
    </source>
</evidence>
<name>Q0SA39_RHOJR</name>
<accession>Q0SA39</accession>
<gene>
    <name evidence="2" type="ordered locus">RHA1_ro03797</name>
</gene>
<dbReference type="Proteomes" id="UP000008710">
    <property type="component" value="Chromosome"/>
</dbReference>
<protein>
    <submittedName>
        <fullName evidence="2">Uncharacterized protein</fullName>
    </submittedName>
</protein>
<dbReference type="EMBL" id="CP000431">
    <property type="protein sequence ID" value="ABG95597.1"/>
    <property type="molecule type" value="Genomic_DNA"/>
</dbReference>
<dbReference type="AlphaFoldDB" id="Q0SA39"/>
<dbReference type="KEGG" id="rha:RHA1_ro03797"/>
<feature type="compositionally biased region" description="Polar residues" evidence="1">
    <location>
        <begin position="57"/>
        <end position="66"/>
    </location>
</feature>
<feature type="region of interest" description="Disordered" evidence="1">
    <location>
        <begin position="1"/>
        <end position="72"/>
    </location>
</feature>
<evidence type="ECO:0000313" key="3">
    <source>
        <dbReference type="Proteomes" id="UP000008710"/>
    </source>
</evidence>
<proteinExistence type="predicted"/>
<feature type="compositionally biased region" description="Basic and acidic residues" evidence="1">
    <location>
        <begin position="30"/>
        <end position="47"/>
    </location>
</feature>
<sequence>MRGQLQDCVGARASADQRDVGVPTVLEAGDGGRYRLRRDVLDGDDGRSLPADGVLSSPEQPNTTASSRDRRASMAFMSRTYCRGHVRRGEKVPV</sequence>
<dbReference type="HOGENOM" id="CLU_2384217_0_0_11"/>